<feature type="compositionally biased region" description="Low complexity" evidence="1">
    <location>
        <begin position="315"/>
        <end position="330"/>
    </location>
</feature>
<feature type="compositionally biased region" description="Basic and acidic residues" evidence="1">
    <location>
        <begin position="687"/>
        <end position="702"/>
    </location>
</feature>
<dbReference type="HOGENOM" id="CLU_385965_0_0_1"/>
<dbReference type="OrthoDB" id="4065285at2759"/>
<gene>
    <name evidence="2" type="primary">K7_YPL158C</name>
    <name evidence="2" type="ORF">SYK7_069541</name>
</gene>
<feature type="region of interest" description="Disordered" evidence="1">
    <location>
        <begin position="636"/>
        <end position="708"/>
    </location>
</feature>
<proteinExistence type="predicted"/>
<accession>G2WP24</accession>
<dbReference type="Proteomes" id="UP000001608">
    <property type="component" value="Chromosome 16"/>
</dbReference>
<organism evidence="2 3">
    <name type="scientific">Saccharomyces cerevisiae (strain Kyokai no. 7 / NBRC 101557)</name>
    <name type="common">Baker's yeast</name>
    <dbReference type="NCBI Taxonomy" id="721032"/>
    <lineage>
        <taxon>Eukaryota</taxon>
        <taxon>Fungi</taxon>
        <taxon>Dikarya</taxon>
        <taxon>Ascomycota</taxon>
        <taxon>Saccharomycotina</taxon>
        <taxon>Saccharomycetes</taxon>
        <taxon>Saccharomycetales</taxon>
        <taxon>Saccharomycetaceae</taxon>
        <taxon>Saccharomyces</taxon>
    </lineage>
</organism>
<dbReference type="AlphaFoldDB" id="G2WP24"/>
<sequence length="755" mass="84381">MIIRAPIRTKTKSFRGDQMDFKFPSNESLPRGTLEEYHLNNHHLLNDVFAAENGVSRDEDGNSQILSDYTSTSNTNTNSGYSSNGYYSFANISDNTTSSPRIVINQNETARLTSSDSNKSDFFASHDFPGNDSLHYSSSSVVKNQLHSMEAIPEGNVTGSISTAFQTIPTADNVSYDIAPSSASSLLPRKSTSKSAILPSTQEAKPMTKLNMEKDIKTIELNNSVVPKPKKKLNRVPTIRRVESSRFSNSRYSSSVSSKSSSSRCSLKRSKAIRCKGGLLYYFTSLGIKIKKKLRKLRLVLRRRLFSYNVQKVPSATNSKTTKSKANINNKSKKRGTNLVNSNSNSTPRQKKSQRYVSNLQRSISSKSLVPVLAPQKKTKPLTVDTKFKANHPQSEDSKVGSNTPRSPLVSYTPSLRRTNSSIRRAASILTASATMTPANNKNSFISVPDNVSHAVTRNSSMYSRSRLVRSKPSTALNAIARQPSIVVENKVIPLSMNRYSIKEEDEYVIDTSSMRELSPVNSVCSSDYDRESSESYSNYADAMETTEVDNKDRVECNNEIQNVNANNEETSNEESYSLMKHYLSTVIAQRIMLRVQIARIQNHKSNVVYMNKSAETNSTIYEDLVDSLLTEYEADGSSSQIFDGVSVRVDEEEEEDEDEDEDDEEEEEEEEEEEDDDEDDDEEEEEKRKEGEGRNLAKEVDELAELSPMRKQSDLSITLRSPFAMLNSAYSNSIISLPTGVVKRSLTLPVGMKI</sequence>
<comment type="caution">
    <text evidence="2">The sequence shown here is derived from an EMBL/GenBank/DDBJ whole genome shotgun (WGS) entry which is preliminary data.</text>
</comment>
<feature type="compositionally biased region" description="Polar residues" evidence="1">
    <location>
        <begin position="400"/>
        <end position="414"/>
    </location>
</feature>
<feature type="region of interest" description="Disordered" evidence="1">
    <location>
        <begin position="55"/>
        <end position="77"/>
    </location>
</feature>
<name>G2WP24_YEASK</name>
<protein>
    <submittedName>
        <fullName evidence="2">K7_Ypl158cp</fullName>
    </submittedName>
</protein>
<evidence type="ECO:0000256" key="1">
    <source>
        <dbReference type="SAM" id="MobiDB-lite"/>
    </source>
</evidence>
<reference evidence="2 3" key="1">
    <citation type="journal article" date="2011" name="DNA Res.">
        <title>Whole-genome sequencing of sake yeast Saccharomyces cerevisiae Kyokai no. 7.</title>
        <authorList>
            <person name="Akao T."/>
            <person name="Yashiro I."/>
            <person name="Hosoyama A."/>
            <person name="Kitagaki H."/>
            <person name="Horikawa H."/>
            <person name="Watanabe D."/>
            <person name="Akada R."/>
            <person name="Ando Y."/>
            <person name="Harashima S."/>
            <person name="Inoue T."/>
            <person name="Inoue Y."/>
            <person name="Kajiwara S."/>
            <person name="Kitamoto K."/>
            <person name="Kitamoto N."/>
            <person name="Kobayashi O."/>
            <person name="Kuhara S."/>
            <person name="Masubuchi T."/>
            <person name="Mizoguchi H."/>
            <person name="Nakao Y."/>
            <person name="Nakazato A."/>
            <person name="Namise M."/>
            <person name="Oba T."/>
            <person name="Ogata T."/>
            <person name="Ohta A."/>
            <person name="Sato M."/>
            <person name="Shibasaki S."/>
            <person name="Takatsume Y."/>
            <person name="Tanimoto S."/>
            <person name="Tsuboi H."/>
            <person name="Nishimura A."/>
            <person name="Yoda K."/>
            <person name="Ishikawa T."/>
            <person name="Iwashita K."/>
            <person name="Fujita N."/>
            <person name="Shimoi H."/>
        </authorList>
    </citation>
    <scope>NUCLEOTIDE SEQUENCE [LARGE SCALE GENOMIC DNA]</scope>
    <source>
        <strain evidence="3">Kyokai no. 7 / NBRC 101557</strain>
    </source>
</reference>
<feature type="compositionally biased region" description="Polar residues" evidence="1">
    <location>
        <begin position="338"/>
        <end position="348"/>
    </location>
</feature>
<feature type="region of interest" description="Disordered" evidence="1">
    <location>
        <begin position="314"/>
        <end position="414"/>
    </location>
</feature>
<feature type="compositionally biased region" description="Polar residues" evidence="1">
    <location>
        <begin position="355"/>
        <end position="368"/>
    </location>
</feature>
<evidence type="ECO:0000313" key="3">
    <source>
        <dbReference type="Proteomes" id="UP000001608"/>
    </source>
</evidence>
<evidence type="ECO:0000313" key="2">
    <source>
        <dbReference type="EMBL" id="GAA26817.1"/>
    </source>
</evidence>
<dbReference type="EMBL" id="DG000052">
    <property type="protein sequence ID" value="GAA26817.1"/>
    <property type="molecule type" value="Genomic_DNA"/>
</dbReference>
<feature type="compositionally biased region" description="Acidic residues" evidence="1">
    <location>
        <begin position="651"/>
        <end position="686"/>
    </location>
</feature>